<name>A0ACC5WV53_PANGG</name>
<dbReference type="EMBL" id="CM040463">
    <property type="protein sequence ID" value="MCI4382495.1"/>
    <property type="molecule type" value="Genomic_DNA"/>
</dbReference>
<comment type="caution">
    <text evidence="1">The sequence shown here is derived from an EMBL/GenBank/DDBJ whole genome shotgun (WGS) entry which is preliminary data.</text>
</comment>
<proteinExistence type="predicted"/>
<sequence length="752" mass="84655">MESIFHEKQEGSLCAQHCLNNLLQGEYFTPVDLSSIAQQLDEEERMRMAEGGLLSEEYRTFLQQPSGNMDDSGFFSIQVISNALSVWGLELILFNSREYQRLMIDPVNEKAFICNYKEHWFTVRKLGHQWFNLNSLLTGPELISDTYLALFLAQLQQEGYSIFVIRGNLPECEADQLLQIMRVEQQHRPKLIGEDEAQTSGQRTTVQHGVETQHGMEQGVVDEDDEELRKALALSRQDIEVEDEEADLRRAIQLSMQGASGSNNPIVPKEGSAAVAPVSTESTTGGQTENLTAEELRRRRQAYFDRQSLQQAQSTSPHQQDTKTSGGEQDTGRTDKPETDVCRSNINQDNIMELAVFSLLICASSFMPSLQSPELHAPNVTDLTFKNIDFAMNLYLKIASRHDNNIFISPLSVSTAFAALSLAARNATRSEILSGLNLDTLEQAGQLELIPQLFQHLQGNISQAGALKLEQGTALFVDLRFQIEKAFGDQIKLFFNADVENVDFKKSEITKEIINKHVRDKTGGKVKELLTSIDPLTRMMLINTIFFQGSWKLPFNPNSTESGRFYVDKYNLVQVPMMLNVDKFSVASDDELRAKVLRLPYLGGAAMLIVLPDLHVDYTTIDDEINADRFLSWIKNMKQKKLEVSLPKFTMEQSYALHTILPAMGIQDVFKDTANFKGMSQEPGLKVSQVLHKAVIEVDEKGTRAAAATSVGITPYSMPELFTVNRPFFFFIYHEATNSLLFMGRVIDPTKK</sequence>
<accession>A0ACC5WV53</accession>
<keyword evidence="2" id="KW-1185">Reference proteome</keyword>
<organism evidence="1 2">
    <name type="scientific">Pangasianodon gigas</name>
    <name type="common">Mekong giant catfish</name>
    <name type="synonym">Pangasius gigas</name>
    <dbReference type="NCBI Taxonomy" id="30993"/>
    <lineage>
        <taxon>Eukaryota</taxon>
        <taxon>Metazoa</taxon>
        <taxon>Chordata</taxon>
        <taxon>Craniata</taxon>
        <taxon>Vertebrata</taxon>
        <taxon>Euteleostomi</taxon>
        <taxon>Actinopterygii</taxon>
        <taxon>Neopterygii</taxon>
        <taxon>Teleostei</taxon>
        <taxon>Ostariophysi</taxon>
        <taxon>Siluriformes</taxon>
        <taxon>Pangasiidae</taxon>
        <taxon>Pangasianodon</taxon>
    </lineage>
</organism>
<evidence type="ECO:0000313" key="1">
    <source>
        <dbReference type="EMBL" id="MCI4382495.1"/>
    </source>
</evidence>
<reference evidence="1 2" key="1">
    <citation type="journal article" date="2022" name="bioRxiv">
        <title>An ancient truncated duplication of the anti-Mullerian hormone receptor type 2 gene is a potential conserved master sex determinant in the Pangasiidae catfish family.</title>
        <authorList>
            <person name="Wen M."/>
            <person name="Pan Q."/>
            <person name="Jouanno E."/>
            <person name="Montfort J."/>
            <person name="Zahm M."/>
            <person name="Cabau C."/>
            <person name="Klopp C."/>
            <person name="Iampietro C."/>
            <person name="Roques C."/>
            <person name="Bouchez O."/>
            <person name="Castinel A."/>
            <person name="Donnadieu C."/>
            <person name="Parrinello H."/>
            <person name="Poncet C."/>
            <person name="Belmonte E."/>
            <person name="Gautier V."/>
            <person name="Avarre J.-C."/>
            <person name="Dugue R."/>
            <person name="Gustiano R."/>
            <person name="Ha T.T.T."/>
            <person name="Campet M."/>
            <person name="Sriphairoj K."/>
            <person name="Ribolli J."/>
            <person name="de Almeida F.L."/>
            <person name="Desvignes T."/>
            <person name="Postlethwait J.H."/>
            <person name="Bucao C.F."/>
            <person name="Robinson-Rechavi M."/>
            <person name="Bobe J."/>
            <person name="Herpin A."/>
            <person name="Guiguen Y."/>
        </authorList>
    </citation>
    <scope>NUCLEOTIDE SEQUENCE [LARGE SCALE GENOMIC DNA]</scope>
    <source>
        <strain evidence="1">YG-Dec2019</strain>
    </source>
</reference>
<protein>
    <submittedName>
        <fullName evidence="1">Uncharacterized protein</fullName>
    </submittedName>
</protein>
<dbReference type="Proteomes" id="UP000829447">
    <property type="component" value="Linkage Group LG10"/>
</dbReference>
<evidence type="ECO:0000313" key="2">
    <source>
        <dbReference type="Proteomes" id="UP000829447"/>
    </source>
</evidence>
<gene>
    <name evidence="1" type="ORF">PGIGA_G00015580</name>
</gene>